<comment type="caution">
    <text evidence="2">The sequence shown here is derived from an EMBL/GenBank/DDBJ whole genome shotgun (WGS) entry which is preliminary data.</text>
</comment>
<accession>A0A5C6XFQ9</accession>
<dbReference type="AlphaFoldDB" id="A0A5C6XFQ9"/>
<organism evidence="2 3">
    <name type="scientific">Lujinxingia vulgaris</name>
    <dbReference type="NCBI Taxonomy" id="2600176"/>
    <lineage>
        <taxon>Bacteria</taxon>
        <taxon>Deltaproteobacteria</taxon>
        <taxon>Bradymonadales</taxon>
        <taxon>Lujinxingiaceae</taxon>
        <taxon>Lujinxingia</taxon>
    </lineage>
</organism>
<dbReference type="RefSeq" id="WP_146980185.1">
    <property type="nucleotide sequence ID" value="NZ_VOSM01000002.1"/>
</dbReference>
<evidence type="ECO:0000313" key="3">
    <source>
        <dbReference type="Proteomes" id="UP000321412"/>
    </source>
</evidence>
<keyword evidence="3" id="KW-1185">Reference proteome</keyword>
<feature type="region of interest" description="Disordered" evidence="1">
    <location>
        <begin position="174"/>
        <end position="198"/>
    </location>
</feature>
<dbReference type="InterPro" id="IPR011990">
    <property type="entry name" value="TPR-like_helical_dom_sf"/>
</dbReference>
<name>A0A5C6XFQ9_9DELT</name>
<dbReference type="OrthoDB" id="5508554at2"/>
<gene>
    <name evidence="2" type="ORF">FRC98_04920</name>
</gene>
<feature type="compositionally biased region" description="Pro residues" evidence="1">
    <location>
        <begin position="189"/>
        <end position="198"/>
    </location>
</feature>
<evidence type="ECO:0000313" key="2">
    <source>
        <dbReference type="EMBL" id="TXD38243.1"/>
    </source>
</evidence>
<evidence type="ECO:0000256" key="1">
    <source>
        <dbReference type="SAM" id="MobiDB-lite"/>
    </source>
</evidence>
<dbReference type="Gene3D" id="1.25.40.10">
    <property type="entry name" value="Tetratricopeptide repeat domain"/>
    <property type="match status" value="1"/>
</dbReference>
<reference evidence="2 3" key="1">
    <citation type="submission" date="2019-08" db="EMBL/GenBank/DDBJ databases">
        <title>Bradymonadales sp. TMQ4.</title>
        <authorList>
            <person name="Liang Q."/>
        </authorList>
    </citation>
    <scope>NUCLEOTIDE SEQUENCE [LARGE SCALE GENOMIC DNA]</scope>
    <source>
        <strain evidence="2 3">TMQ4</strain>
    </source>
</reference>
<sequence length="198" mass="22115">MTPDPIDDYLARAEARWSDDAQLPDADTLRQLAIDAGFDADISEQADARALKATARARDHLAQDAPELAEPHLRQAVLLSPVRLEAHMLLASLYARRFEASGDIALRQQARQLAIRCQDLSPQHTPSAELLKELGMIEQRDTMSWKQAALITAILVGISASMSLCVRYTMVPPEDEQAREEVREHFEQTPPPQEPEAR</sequence>
<proteinExistence type="predicted"/>
<protein>
    <submittedName>
        <fullName evidence="2">Uncharacterized protein</fullName>
    </submittedName>
</protein>
<dbReference type="EMBL" id="VOSM01000002">
    <property type="protein sequence ID" value="TXD38243.1"/>
    <property type="molecule type" value="Genomic_DNA"/>
</dbReference>
<dbReference type="Proteomes" id="UP000321412">
    <property type="component" value="Unassembled WGS sequence"/>
</dbReference>